<feature type="compositionally biased region" description="Basic and acidic residues" evidence="1">
    <location>
        <begin position="70"/>
        <end position="85"/>
    </location>
</feature>
<dbReference type="Proteomes" id="UP000299102">
    <property type="component" value="Unassembled WGS sequence"/>
</dbReference>
<evidence type="ECO:0000256" key="1">
    <source>
        <dbReference type="SAM" id="MobiDB-lite"/>
    </source>
</evidence>
<comment type="caution">
    <text evidence="2">The sequence shown here is derived from an EMBL/GenBank/DDBJ whole genome shotgun (WGS) entry which is preliminary data.</text>
</comment>
<gene>
    <name evidence="2" type="ORF">EVAR_19639_1</name>
</gene>
<proteinExistence type="predicted"/>
<name>A0A4C1UGS2_EUMVA</name>
<sequence length="91" mass="10180">MPACSKKSPPAREGRAASSARARGLINTQLHPRSGRTAKRPANGETKSDVCRVRSESANVNNIHYLHQRARDSREKIPHRREPDGKINIPY</sequence>
<organism evidence="2 3">
    <name type="scientific">Eumeta variegata</name>
    <name type="common">Bagworm moth</name>
    <name type="synonym">Eumeta japonica</name>
    <dbReference type="NCBI Taxonomy" id="151549"/>
    <lineage>
        <taxon>Eukaryota</taxon>
        <taxon>Metazoa</taxon>
        <taxon>Ecdysozoa</taxon>
        <taxon>Arthropoda</taxon>
        <taxon>Hexapoda</taxon>
        <taxon>Insecta</taxon>
        <taxon>Pterygota</taxon>
        <taxon>Neoptera</taxon>
        <taxon>Endopterygota</taxon>
        <taxon>Lepidoptera</taxon>
        <taxon>Glossata</taxon>
        <taxon>Ditrysia</taxon>
        <taxon>Tineoidea</taxon>
        <taxon>Psychidae</taxon>
        <taxon>Oiketicinae</taxon>
        <taxon>Eumeta</taxon>
    </lineage>
</organism>
<feature type="region of interest" description="Disordered" evidence="1">
    <location>
        <begin position="70"/>
        <end position="91"/>
    </location>
</feature>
<evidence type="ECO:0000313" key="3">
    <source>
        <dbReference type="Proteomes" id="UP000299102"/>
    </source>
</evidence>
<evidence type="ECO:0000313" key="2">
    <source>
        <dbReference type="EMBL" id="GBP25156.1"/>
    </source>
</evidence>
<reference evidence="2 3" key="1">
    <citation type="journal article" date="2019" name="Commun. Biol.">
        <title>The bagworm genome reveals a unique fibroin gene that provides high tensile strength.</title>
        <authorList>
            <person name="Kono N."/>
            <person name="Nakamura H."/>
            <person name="Ohtoshi R."/>
            <person name="Tomita M."/>
            <person name="Numata K."/>
            <person name="Arakawa K."/>
        </authorList>
    </citation>
    <scope>NUCLEOTIDE SEQUENCE [LARGE SCALE GENOMIC DNA]</scope>
</reference>
<accession>A0A4C1UGS2</accession>
<feature type="region of interest" description="Disordered" evidence="1">
    <location>
        <begin position="1"/>
        <end position="50"/>
    </location>
</feature>
<keyword evidence="3" id="KW-1185">Reference proteome</keyword>
<dbReference type="EMBL" id="BGZK01000169">
    <property type="protein sequence ID" value="GBP25156.1"/>
    <property type="molecule type" value="Genomic_DNA"/>
</dbReference>
<dbReference type="AlphaFoldDB" id="A0A4C1UGS2"/>
<protein>
    <submittedName>
        <fullName evidence="2">Uncharacterized protein</fullName>
    </submittedName>
</protein>